<organism evidence="1 2">
    <name type="scientific">Cellulophaga phage phiST</name>
    <dbReference type="NCBI Taxonomy" id="756282"/>
    <lineage>
        <taxon>Viruses</taxon>
        <taxon>Duplodnaviria</taxon>
        <taxon>Heunggongvirae</taxon>
        <taxon>Uroviricota</taxon>
        <taxon>Caudoviricetes</taxon>
        <taxon>Cbastvirus</taxon>
        <taxon>Cbastvirus ST</taxon>
    </lineage>
</organism>
<reference evidence="2" key="2">
    <citation type="submission" date="2013-03" db="EMBL/GenBank/DDBJ databases">
        <title>The Cellulophaga phages: a novel, diverse, and globally ubiquitous model system.</title>
        <authorList>
            <person name="Holmfeldt K."/>
            <person name="Solonenko N."/>
            <person name="Shah M."/>
            <person name="Corrier K."/>
            <person name="Riemann L."/>
            <person name="VerBerkmoes N.C."/>
            <person name="Sullivan M.B."/>
        </authorList>
    </citation>
    <scope>NUCLEOTIDE SEQUENCE [LARGE SCALE GENOMIC DNA]</scope>
</reference>
<gene>
    <name evidence="1" type="ORF">PhiST_gp009</name>
</gene>
<sequence>MTTFTTLINENFLLNTNTIYGQVIAKAVLGSILIVSFVDNNEVVTIEFEECMGNLVQS</sequence>
<protein>
    <submittedName>
        <fullName evidence="1">Uncharacterized protein</fullName>
    </submittedName>
</protein>
<evidence type="ECO:0000313" key="1">
    <source>
        <dbReference type="EMBL" id="AGO47148.1"/>
    </source>
</evidence>
<accession>R9ZYY3</accession>
<evidence type="ECO:0000313" key="2">
    <source>
        <dbReference type="Proteomes" id="UP000014729"/>
    </source>
</evidence>
<name>R9ZYY3_9CAUD</name>
<dbReference type="Proteomes" id="UP000014729">
    <property type="component" value="Segment"/>
</dbReference>
<reference evidence="1 2" key="1">
    <citation type="journal article" date="2013" name="Proc. Natl. Acad. Sci. U.S.A.">
        <title>Twelve previously unknown phage genera are ubiquitous in global oceans.</title>
        <authorList>
            <person name="Holmfeldt K."/>
            <person name="Solonenko N."/>
            <person name="Shah M."/>
            <person name="Corrier K."/>
            <person name="Riemann L."/>
            <person name="Verberkmoes N.C."/>
            <person name="Sullivan M.B."/>
        </authorList>
    </citation>
    <scope>NUCLEOTIDE SEQUENCE [LARGE SCALE GENOMIC DNA]</scope>
    <source>
        <strain evidence="1">PhiST</strain>
    </source>
</reference>
<dbReference type="EMBL" id="KC821604">
    <property type="protein sequence ID" value="AGO47148.1"/>
    <property type="molecule type" value="Genomic_DNA"/>
</dbReference>
<proteinExistence type="predicted"/>